<dbReference type="AlphaFoldDB" id="A0A3M9XDH8"/>
<organism evidence="1 2">
    <name type="scientific">Mesorhizobium japonicum</name>
    <dbReference type="NCBI Taxonomy" id="2066070"/>
    <lineage>
        <taxon>Bacteria</taxon>
        <taxon>Pseudomonadati</taxon>
        <taxon>Pseudomonadota</taxon>
        <taxon>Alphaproteobacteria</taxon>
        <taxon>Hyphomicrobiales</taxon>
        <taxon>Phyllobacteriaceae</taxon>
        <taxon>Mesorhizobium</taxon>
    </lineage>
</organism>
<dbReference type="RefSeq" id="WP_123167732.1">
    <property type="nucleotide sequence ID" value="NZ_QKOD01000002.1"/>
</dbReference>
<evidence type="ECO:0000313" key="2">
    <source>
        <dbReference type="Proteomes" id="UP000275436"/>
    </source>
</evidence>
<reference evidence="1 2" key="1">
    <citation type="journal article" date="2018" name="Mol. Plant Microbe Interact.">
        <title>Taxonomically Different Co-Microsymbionts of a Relict Legume, Oxytropis popoviana, Have Complementary Sets of Symbiotic Genes and Together Increase the Efficiency of Plant Nodulation.</title>
        <authorList>
            <person name="Safronova V."/>
            <person name="Belimov A."/>
            <person name="Sazanova A."/>
            <person name="Chirak E."/>
            <person name="Verkhozina A."/>
            <person name="Kuznetsova I."/>
            <person name="Andronov E."/>
            <person name="Puhalsky J."/>
            <person name="Tikhonovich I."/>
        </authorList>
    </citation>
    <scope>NUCLEOTIDE SEQUENCE [LARGE SCALE GENOMIC DNA]</scope>
    <source>
        <strain evidence="1 2">Opo-235</strain>
    </source>
</reference>
<proteinExistence type="predicted"/>
<dbReference type="Pfam" id="PF20289">
    <property type="entry name" value="MComp1"/>
    <property type="match status" value="1"/>
</dbReference>
<protein>
    <submittedName>
        <fullName evidence="1">Uncharacterized protein</fullName>
    </submittedName>
</protein>
<comment type="caution">
    <text evidence="1">The sequence shown here is derived from an EMBL/GenBank/DDBJ whole genome shotgun (WGS) entry which is preliminary data.</text>
</comment>
<dbReference type="EMBL" id="QKOD01000002">
    <property type="protein sequence ID" value="RNJ45816.1"/>
    <property type="molecule type" value="Genomic_DNA"/>
</dbReference>
<name>A0A3M9XDH8_9HYPH</name>
<evidence type="ECO:0000313" key="1">
    <source>
        <dbReference type="EMBL" id="RNJ45816.1"/>
    </source>
</evidence>
<gene>
    <name evidence="1" type="ORF">DNR46_10140</name>
</gene>
<sequence length="215" mass="24129">MTAEELRDRLFASAERMGWPHEEVPSFVSPQFRGRPDASTAPLPQEAFGIRLGAYPAIVAPVTLGTSAEMQEALKLLHSQMVIARSYMTRTELINAHIFICAVNPSPKADWRSVIDIAERDEAVCRKLVWLPDAKKLNTSYEAFRDRTFLAAPWELAVERRDAALDRVQGLAANLLVEAGLDEETASKWIDIVNQPDQDEDTMVERLVRARGDLQ</sequence>
<accession>A0A3M9XDH8</accession>
<dbReference type="Proteomes" id="UP000275436">
    <property type="component" value="Unassembled WGS sequence"/>
</dbReference>
<dbReference type="InterPro" id="IPR046905">
    <property type="entry name" value="ABC-3C_MC1"/>
</dbReference>